<dbReference type="Gene3D" id="3.90.1750.20">
    <property type="entry name" value="Putative Large Serine Recombinase, Chain B, Domain 2"/>
    <property type="match status" value="1"/>
</dbReference>
<evidence type="ECO:0000259" key="1">
    <source>
        <dbReference type="PROSITE" id="PS51736"/>
    </source>
</evidence>
<proteinExistence type="predicted"/>
<dbReference type="Pfam" id="PF07508">
    <property type="entry name" value="Recombinase"/>
    <property type="match status" value="1"/>
</dbReference>
<name>A0A4Z0BYI9_9BURK</name>
<dbReference type="Proteomes" id="UP000297564">
    <property type="component" value="Unassembled WGS sequence"/>
</dbReference>
<dbReference type="GO" id="GO:0003677">
    <property type="term" value="F:DNA binding"/>
    <property type="evidence" value="ECO:0007669"/>
    <property type="project" value="InterPro"/>
</dbReference>
<dbReference type="SMART" id="SM00857">
    <property type="entry name" value="Resolvase"/>
    <property type="match status" value="1"/>
</dbReference>
<dbReference type="InterPro" id="IPR006119">
    <property type="entry name" value="Resolv_N"/>
</dbReference>
<dbReference type="SUPFAM" id="SSF53041">
    <property type="entry name" value="Resolvase-like"/>
    <property type="match status" value="1"/>
</dbReference>
<feature type="domain" description="Resolvase/invertase-type recombinase catalytic" evidence="1">
    <location>
        <begin position="43"/>
        <end position="193"/>
    </location>
</feature>
<dbReference type="InterPro" id="IPR011109">
    <property type="entry name" value="DNA_bind_recombinase_dom"/>
</dbReference>
<dbReference type="AlphaFoldDB" id="A0A4Z0BYI9"/>
<comment type="caution">
    <text evidence="2">The sequence shown here is derived from an EMBL/GenBank/DDBJ whole genome shotgun (WGS) entry which is preliminary data.</text>
</comment>
<dbReference type="PANTHER" id="PTHR30461:SF23">
    <property type="entry name" value="DNA RECOMBINASE-RELATED"/>
    <property type="match status" value="1"/>
</dbReference>
<gene>
    <name evidence="2" type="ORF">EZ242_05665</name>
</gene>
<dbReference type="InterPro" id="IPR050639">
    <property type="entry name" value="SSR_resolvase"/>
</dbReference>
<sequence>MTCSRAEVVAAQPKWPGRHFSAMEAALMFIEPRSLEHAMDLTPAAQYVRMSTDKQDLSPDLQKAAIAAYAASHNIEVVATYEDGGKSGLQIVNRAGMKRLLADVEGRDCPFSKILVYDISRWGRFQNTDASAYYDYHCKLNGVTVVYVAEPLSDEASPFASVLKNLKRAMAAEYSRELAAKTAAGQERVMALGYQMGPTPCLGFRRVAVSADGSKRRVLERGERKPRETDRVSWALAPDEELELVRRIFHVYASTRVTLKQIAATLSTEGHRTANGDVITRDMLSTLLSCEAVIGSFVWGRLENARTRTIRPRSEPIRIKGSVPAIVDEDTWLLVQDKRAATGNIKRTQTRLLADLREALRLTPDLTARDLASHGCAHVTTYRRAFGSFPAAISLAGGDANAMKVGAARHHSERATVCYRFSLDVVQLLKEHGIRSTQHGRFRTITLNDAVTLRVHPVWIARKGSRSMWSVGDFESICAFQEVLIMRMNPDGVTALDFFTVPAPYFRTEFPRWLSLNVPPTIGRFRLADRQQLVDRLTQLAQGTGRR</sequence>
<organism evidence="2 3">
    <name type="scientific">Ramlibacter rhizophilus</name>
    <dbReference type="NCBI Taxonomy" id="1781167"/>
    <lineage>
        <taxon>Bacteria</taxon>
        <taxon>Pseudomonadati</taxon>
        <taxon>Pseudomonadota</taxon>
        <taxon>Betaproteobacteria</taxon>
        <taxon>Burkholderiales</taxon>
        <taxon>Comamonadaceae</taxon>
        <taxon>Ramlibacter</taxon>
    </lineage>
</organism>
<protein>
    <submittedName>
        <fullName evidence="2">Recombinase family protein</fullName>
    </submittedName>
</protein>
<dbReference type="CDD" id="cd00338">
    <property type="entry name" value="Ser_Recombinase"/>
    <property type="match status" value="1"/>
</dbReference>
<dbReference type="InterPro" id="IPR036162">
    <property type="entry name" value="Resolvase-like_N_sf"/>
</dbReference>
<evidence type="ECO:0000313" key="2">
    <source>
        <dbReference type="EMBL" id="TFZ03370.1"/>
    </source>
</evidence>
<evidence type="ECO:0000313" key="3">
    <source>
        <dbReference type="Proteomes" id="UP000297564"/>
    </source>
</evidence>
<dbReference type="PROSITE" id="PS51736">
    <property type="entry name" value="RECOMBINASES_3"/>
    <property type="match status" value="1"/>
</dbReference>
<dbReference type="EMBL" id="SMLL01000002">
    <property type="protein sequence ID" value="TFZ03370.1"/>
    <property type="molecule type" value="Genomic_DNA"/>
</dbReference>
<dbReference type="Pfam" id="PF00239">
    <property type="entry name" value="Resolvase"/>
    <property type="match status" value="1"/>
</dbReference>
<reference evidence="2 3" key="1">
    <citation type="submission" date="2019-03" db="EMBL/GenBank/DDBJ databases">
        <title>Ramlibacter rhizophilus CCTCC AB2015357, whole genome shotgun sequence.</title>
        <authorList>
            <person name="Zhang X."/>
            <person name="Feng G."/>
            <person name="Zhu H."/>
        </authorList>
    </citation>
    <scope>NUCLEOTIDE SEQUENCE [LARGE SCALE GENOMIC DNA]</scope>
    <source>
        <strain evidence="2 3">CCTCC AB2015357</strain>
    </source>
</reference>
<dbReference type="PANTHER" id="PTHR30461">
    <property type="entry name" value="DNA-INVERTASE FROM LAMBDOID PROPHAGE"/>
    <property type="match status" value="1"/>
</dbReference>
<keyword evidence="3" id="KW-1185">Reference proteome</keyword>
<dbReference type="InterPro" id="IPR038109">
    <property type="entry name" value="DNA_bind_recomb_sf"/>
</dbReference>
<dbReference type="OrthoDB" id="5479610at2"/>
<accession>A0A4Z0BYI9</accession>
<dbReference type="Gene3D" id="3.40.50.1390">
    <property type="entry name" value="Resolvase, N-terminal catalytic domain"/>
    <property type="match status" value="1"/>
</dbReference>
<dbReference type="GO" id="GO:0000150">
    <property type="term" value="F:DNA strand exchange activity"/>
    <property type="evidence" value="ECO:0007669"/>
    <property type="project" value="InterPro"/>
</dbReference>